<name>A0ABQ0LGN8_MYCCL</name>
<feature type="region of interest" description="Disordered" evidence="1">
    <location>
        <begin position="1"/>
        <end position="24"/>
    </location>
</feature>
<reference evidence="3" key="1">
    <citation type="submission" date="2014-09" db="EMBL/GenBank/DDBJ databases">
        <title>Genome sequence of the luminous mushroom Mycena chlorophos for searching fungal bioluminescence genes.</title>
        <authorList>
            <person name="Tanaka Y."/>
            <person name="Kasuga D."/>
            <person name="Oba Y."/>
            <person name="Hase S."/>
            <person name="Sato K."/>
            <person name="Oba Y."/>
            <person name="Sakakibara Y."/>
        </authorList>
    </citation>
    <scope>NUCLEOTIDE SEQUENCE</scope>
</reference>
<evidence type="ECO:0000313" key="4">
    <source>
        <dbReference type="Proteomes" id="UP000815677"/>
    </source>
</evidence>
<gene>
    <name evidence="3" type="ORF">MCHLO_07570</name>
</gene>
<feature type="transmembrane region" description="Helical" evidence="2">
    <location>
        <begin position="37"/>
        <end position="59"/>
    </location>
</feature>
<accession>A0ABQ0LGN8</accession>
<evidence type="ECO:0000256" key="2">
    <source>
        <dbReference type="SAM" id="Phobius"/>
    </source>
</evidence>
<dbReference type="Proteomes" id="UP000815677">
    <property type="component" value="Unassembled WGS sequence"/>
</dbReference>
<feature type="region of interest" description="Disordered" evidence="1">
    <location>
        <begin position="224"/>
        <end position="247"/>
    </location>
</feature>
<keyword evidence="2" id="KW-0472">Membrane</keyword>
<keyword evidence="2" id="KW-1133">Transmembrane helix</keyword>
<organism evidence="3 4">
    <name type="scientific">Mycena chlorophos</name>
    <name type="common">Agaric fungus</name>
    <name type="synonym">Agaricus chlorophos</name>
    <dbReference type="NCBI Taxonomy" id="658473"/>
    <lineage>
        <taxon>Eukaryota</taxon>
        <taxon>Fungi</taxon>
        <taxon>Dikarya</taxon>
        <taxon>Basidiomycota</taxon>
        <taxon>Agaricomycotina</taxon>
        <taxon>Agaricomycetes</taxon>
        <taxon>Agaricomycetidae</taxon>
        <taxon>Agaricales</taxon>
        <taxon>Marasmiineae</taxon>
        <taxon>Mycenaceae</taxon>
        <taxon>Mycena</taxon>
    </lineage>
</organism>
<evidence type="ECO:0000313" key="3">
    <source>
        <dbReference type="EMBL" id="GAT50316.1"/>
    </source>
</evidence>
<keyword evidence="2" id="KW-0812">Transmembrane</keyword>
<protein>
    <submittedName>
        <fullName evidence="3">Uncharacterized protein</fullName>
    </submittedName>
</protein>
<dbReference type="EMBL" id="DF846370">
    <property type="protein sequence ID" value="GAT50316.1"/>
    <property type="molecule type" value="Genomic_DNA"/>
</dbReference>
<feature type="region of interest" description="Disordered" evidence="1">
    <location>
        <begin position="260"/>
        <end position="279"/>
    </location>
</feature>
<proteinExistence type="predicted"/>
<feature type="compositionally biased region" description="Basic and acidic residues" evidence="1">
    <location>
        <begin position="260"/>
        <end position="270"/>
    </location>
</feature>
<sequence length="279" mass="29368">MSTAFSVPPAPTSTQSSTSGDGGDAGGGIGGFTTMNMVYILVLVGVLVVVSTLIASCVSRRIYINRRRRMLGLPPLGEVPPRPRRQAEEKLPPKPVLYDLYLDEKQKLAGTWDAEKGNWDGLLPLSANYIPPPSSSSPSSKDTAPLEDAAVAPLAIQPGPSAAAGLIALIPRRTRILRPRDASASVAAEPPADIEMQPRELNVPTLGMEPLVRVACVIAMPAEEPSSQTTAHSHSHRPGDEDDEGELPWFELGLVDVEMRGGVDGGEGRGEAASAAAAR</sequence>
<keyword evidence="4" id="KW-1185">Reference proteome</keyword>
<evidence type="ECO:0000256" key="1">
    <source>
        <dbReference type="SAM" id="MobiDB-lite"/>
    </source>
</evidence>